<evidence type="ECO:0000313" key="2">
    <source>
        <dbReference type="EMBL" id="CAB4625388.1"/>
    </source>
</evidence>
<organism evidence="2">
    <name type="scientific">freshwater metagenome</name>
    <dbReference type="NCBI Taxonomy" id="449393"/>
    <lineage>
        <taxon>unclassified sequences</taxon>
        <taxon>metagenomes</taxon>
        <taxon>ecological metagenomes</taxon>
    </lineage>
</organism>
<dbReference type="InterPro" id="IPR021443">
    <property type="entry name" value="DUF3093"/>
</dbReference>
<protein>
    <submittedName>
        <fullName evidence="2">Unannotated protein</fullName>
    </submittedName>
</protein>
<keyword evidence="1" id="KW-0812">Transmembrane</keyword>
<keyword evidence="1" id="KW-1133">Transmembrane helix</keyword>
<accession>A0A6J6ILY5</accession>
<proteinExistence type="predicted"/>
<name>A0A6J6ILY5_9ZZZZ</name>
<gene>
    <name evidence="2" type="ORF">UFOPK1961_00416</name>
</gene>
<feature type="transmembrane region" description="Helical" evidence="1">
    <location>
        <begin position="12"/>
        <end position="32"/>
    </location>
</feature>
<evidence type="ECO:0000256" key="1">
    <source>
        <dbReference type="SAM" id="Phobius"/>
    </source>
</evidence>
<sequence>MIRYQESLTPSWSFHLALLVAIPMGFGMLAPINIVAGYVAAVTFYSLALLAFVVFAPRIVVTESHLRAGRATIERSLLGDATIVEKDERNSVLIDARSWKVIRAWIPRGLSVVVNDPNDPTPSWYVSTRNPEKLRAALREN</sequence>
<keyword evidence="1" id="KW-0472">Membrane</keyword>
<dbReference type="Pfam" id="PF11292">
    <property type="entry name" value="DUF3093"/>
    <property type="match status" value="1"/>
</dbReference>
<dbReference type="AlphaFoldDB" id="A0A6J6ILY5"/>
<feature type="transmembrane region" description="Helical" evidence="1">
    <location>
        <begin position="38"/>
        <end position="61"/>
    </location>
</feature>
<dbReference type="EMBL" id="CAEZVJ010000032">
    <property type="protein sequence ID" value="CAB4625388.1"/>
    <property type="molecule type" value="Genomic_DNA"/>
</dbReference>
<reference evidence="2" key="1">
    <citation type="submission" date="2020-05" db="EMBL/GenBank/DDBJ databases">
        <authorList>
            <person name="Chiriac C."/>
            <person name="Salcher M."/>
            <person name="Ghai R."/>
            <person name="Kavagutti S V."/>
        </authorList>
    </citation>
    <scope>NUCLEOTIDE SEQUENCE</scope>
</reference>